<feature type="region of interest" description="Disordered" evidence="1">
    <location>
        <begin position="215"/>
        <end position="264"/>
    </location>
</feature>
<feature type="region of interest" description="Disordered" evidence="1">
    <location>
        <begin position="1"/>
        <end position="182"/>
    </location>
</feature>
<keyword evidence="2" id="KW-0472">Membrane</keyword>
<dbReference type="Proteomes" id="UP001595914">
    <property type="component" value="Unassembled WGS sequence"/>
</dbReference>
<comment type="caution">
    <text evidence="4">The sequence shown here is derived from an EMBL/GenBank/DDBJ whole genome shotgun (WGS) entry which is preliminary data.</text>
</comment>
<feature type="compositionally biased region" description="Polar residues" evidence="1">
    <location>
        <begin position="119"/>
        <end position="130"/>
    </location>
</feature>
<proteinExistence type="predicted"/>
<dbReference type="Pfam" id="PF18914">
    <property type="entry name" value="DUF5666"/>
    <property type="match status" value="1"/>
</dbReference>
<dbReference type="EMBL" id="JBHSFO010000008">
    <property type="protein sequence ID" value="MFC4604918.1"/>
    <property type="molecule type" value="Genomic_DNA"/>
</dbReference>
<evidence type="ECO:0000259" key="3">
    <source>
        <dbReference type="Pfam" id="PF18914"/>
    </source>
</evidence>
<feature type="compositionally biased region" description="Pro residues" evidence="1">
    <location>
        <begin position="165"/>
        <end position="178"/>
    </location>
</feature>
<keyword evidence="5" id="KW-1185">Reference proteome</keyword>
<evidence type="ECO:0000313" key="4">
    <source>
        <dbReference type="EMBL" id="MFC4604918.1"/>
    </source>
</evidence>
<evidence type="ECO:0000256" key="1">
    <source>
        <dbReference type="SAM" id="MobiDB-lite"/>
    </source>
</evidence>
<feature type="compositionally biased region" description="Low complexity" evidence="1">
    <location>
        <begin position="218"/>
        <end position="255"/>
    </location>
</feature>
<organism evidence="4 5">
    <name type="scientific">Rhodococcus kronopolitis</name>
    <dbReference type="NCBI Taxonomy" id="1460226"/>
    <lineage>
        <taxon>Bacteria</taxon>
        <taxon>Bacillati</taxon>
        <taxon>Actinomycetota</taxon>
        <taxon>Actinomycetes</taxon>
        <taxon>Mycobacteriales</taxon>
        <taxon>Nocardiaceae</taxon>
        <taxon>Rhodococcus</taxon>
    </lineage>
</organism>
<dbReference type="RefSeq" id="WP_378418102.1">
    <property type="nucleotide sequence ID" value="NZ_JBHSFO010000008.1"/>
</dbReference>
<feature type="compositionally biased region" description="Polar residues" evidence="1">
    <location>
        <begin position="141"/>
        <end position="150"/>
    </location>
</feature>
<evidence type="ECO:0000313" key="5">
    <source>
        <dbReference type="Proteomes" id="UP001595914"/>
    </source>
</evidence>
<dbReference type="InterPro" id="IPR043724">
    <property type="entry name" value="DUF5666"/>
</dbReference>
<protein>
    <submittedName>
        <fullName evidence="4">DUF5666 domain-containing protein</fullName>
    </submittedName>
</protein>
<accession>A0ABV9FUK4</accession>
<gene>
    <name evidence="4" type="ORF">ACFO6S_14565</name>
</gene>
<feature type="transmembrane region" description="Helical" evidence="2">
    <location>
        <begin position="188"/>
        <end position="211"/>
    </location>
</feature>
<feature type="compositionally biased region" description="Polar residues" evidence="1">
    <location>
        <begin position="72"/>
        <end position="108"/>
    </location>
</feature>
<name>A0ABV9FUK4_9NOCA</name>
<keyword evidence="2" id="KW-1133">Transmembrane helix</keyword>
<keyword evidence="2" id="KW-0812">Transmembrane</keyword>
<evidence type="ECO:0000256" key="2">
    <source>
        <dbReference type="SAM" id="Phobius"/>
    </source>
</evidence>
<sequence length="353" mass="35995">MSNPDDDRTAQQREPDATAQWSRDAGSNPDQRTEQFPGAQPSYTTDPTQAYGPVANPTQAYPTYPGADATQAYGQPSNPTQAYPTQAYGQPSDQTQAYGQPSNPTQAYPTYPGADPTQAYGQPSNPTQAYPTYPGADATQAYGQPSNPTQAYPGPGYEQNQWQGPPGPPTGQVPVPPEGDPKGPSKGVLIAAFTVAGLLVAAVVGFGVMLFSGNSDQSPSASGPATTTTAPRATTTPPRATTTTTTPSPQATEAPDLSKIPGGIGEALQGAGGTVGTVDSNDDGTLILDGIGGSKVTVTTTPDTKLISLTAKKVKDLAPGEMVVVQGDTGPDGTVVARVIIGTSLPDLGTFGN</sequence>
<feature type="domain" description="DUF5666" evidence="3">
    <location>
        <begin position="276"/>
        <end position="340"/>
    </location>
</feature>
<reference evidence="5" key="1">
    <citation type="journal article" date="2019" name="Int. J. Syst. Evol. Microbiol.">
        <title>The Global Catalogue of Microorganisms (GCM) 10K type strain sequencing project: providing services to taxonomists for standard genome sequencing and annotation.</title>
        <authorList>
            <consortium name="The Broad Institute Genomics Platform"/>
            <consortium name="The Broad Institute Genome Sequencing Center for Infectious Disease"/>
            <person name="Wu L."/>
            <person name="Ma J."/>
        </authorList>
    </citation>
    <scope>NUCLEOTIDE SEQUENCE [LARGE SCALE GENOMIC DNA]</scope>
    <source>
        <strain evidence="5">CCUG 54520</strain>
    </source>
</reference>
<feature type="compositionally biased region" description="Basic and acidic residues" evidence="1">
    <location>
        <begin position="1"/>
        <end position="16"/>
    </location>
</feature>